<feature type="compositionally biased region" description="Polar residues" evidence="11">
    <location>
        <begin position="665"/>
        <end position="674"/>
    </location>
</feature>
<comment type="subcellular location">
    <subcellularLocation>
        <location evidence="1">Nucleus</location>
    </subcellularLocation>
</comment>
<dbReference type="GeneID" id="30177831"/>
<dbReference type="PROSITE" id="PS00434">
    <property type="entry name" value="HSF_DOMAIN"/>
    <property type="match status" value="1"/>
</dbReference>
<feature type="region of interest" description="Disordered" evidence="11">
    <location>
        <begin position="287"/>
        <end position="364"/>
    </location>
</feature>
<dbReference type="InterPro" id="IPR000232">
    <property type="entry name" value="HSF_DNA-bd"/>
</dbReference>
<dbReference type="InterPro" id="IPR001789">
    <property type="entry name" value="Sig_transdc_resp-reg_receiver"/>
</dbReference>
<dbReference type="SUPFAM" id="SSF52172">
    <property type="entry name" value="CheY-like"/>
    <property type="match status" value="1"/>
</dbReference>
<evidence type="ECO:0000256" key="5">
    <source>
        <dbReference type="ARBA" id="ARBA00023125"/>
    </source>
</evidence>
<dbReference type="OrthoDB" id="424572at2759"/>
<dbReference type="Proteomes" id="UP000094455">
    <property type="component" value="Unassembled WGS sequence"/>
</dbReference>
<feature type="compositionally biased region" description="Polar residues" evidence="11">
    <location>
        <begin position="340"/>
        <end position="360"/>
    </location>
</feature>
<evidence type="ECO:0000256" key="4">
    <source>
        <dbReference type="ARBA" id="ARBA00023015"/>
    </source>
</evidence>
<evidence type="ECO:0000256" key="2">
    <source>
        <dbReference type="ARBA" id="ARBA00022553"/>
    </source>
</evidence>
<name>A0A1E3NJX0_9ASCO</name>
<reference evidence="13 14" key="1">
    <citation type="journal article" date="2016" name="Proc. Natl. Acad. Sci. U.S.A.">
        <title>Comparative genomics of biotechnologically important yeasts.</title>
        <authorList>
            <person name="Riley R."/>
            <person name="Haridas S."/>
            <person name="Wolfe K.H."/>
            <person name="Lopes M.R."/>
            <person name="Hittinger C.T."/>
            <person name="Goeker M."/>
            <person name="Salamov A.A."/>
            <person name="Wisecaver J.H."/>
            <person name="Long T.M."/>
            <person name="Calvey C.H."/>
            <person name="Aerts A.L."/>
            <person name="Barry K.W."/>
            <person name="Choi C."/>
            <person name="Clum A."/>
            <person name="Coughlan A.Y."/>
            <person name="Deshpande S."/>
            <person name="Douglass A.P."/>
            <person name="Hanson S.J."/>
            <person name="Klenk H.-P."/>
            <person name="LaButti K.M."/>
            <person name="Lapidus A."/>
            <person name="Lindquist E.A."/>
            <person name="Lipzen A.M."/>
            <person name="Meier-Kolthoff J.P."/>
            <person name="Ohm R.A."/>
            <person name="Otillar R.P."/>
            <person name="Pangilinan J.L."/>
            <person name="Peng Y."/>
            <person name="Rokas A."/>
            <person name="Rosa C.A."/>
            <person name="Scheuner C."/>
            <person name="Sibirny A.A."/>
            <person name="Slot J.C."/>
            <person name="Stielow J.B."/>
            <person name="Sun H."/>
            <person name="Kurtzman C.P."/>
            <person name="Blackwell M."/>
            <person name="Grigoriev I.V."/>
            <person name="Jeffries T.W."/>
        </authorList>
    </citation>
    <scope>NUCLEOTIDE SEQUENCE [LARGE SCALE GENOMIC DNA]</scope>
    <source>
        <strain evidence="13 14">NRRL Y-2026</strain>
    </source>
</reference>
<feature type="domain" description="Response regulatory" evidence="12">
    <location>
        <begin position="406"/>
        <end position="520"/>
    </location>
</feature>
<dbReference type="GO" id="GO:0000160">
    <property type="term" value="P:phosphorelay signal transduction system"/>
    <property type="evidence" value="ECO:0007669"/>
    <property type="project" value="UniProtKB-KW"/>
</dbReference>
<sequence>MAQTNANSEMDLSGNPMASMLMPTHPGGGAAAATQDDQELVDLQTQQAAAPTDAGGSLSSAVTAAVQQGQSTDFVKKLFQMLEENRFSSIVRWTDSGDSFMISDTNEFTKEVLPCYFKHSNFSSFVRQLNKYDFHKVKLSQEIRQRYQLENVWEFKHPDFNRFDKSSLENIKRKVPAKKEQTDTVAAANCVPITSYRKLEDRVSFLEKENVSLNSSINNMSVSLNKLNQKYNTLVSNLLTSKDIDMSFSRSIQILSKGLVQLGVQLPAIELPHLDYLADTSDTLSSLNTHNSSSAANPHPAAHPPVNGQIATNTGPHLNNMGNFNNHSASAINNAPPPTQNNQLSDSHTGSNRRSSQNSLAGGKMMDVEIKQEEEVAEPELKPTPTNSALNPQARLLNRPQGSALHVLLVEDDDVCIQLCRKFLMKYGCTVVVVTDGLSAISAVEQVKFDLVLMDIVMPNLDGASATSVIRSFDKDTPIIAMTGNYQRNDLVTYLNHGMTDILAKPFTKDDLYMILEKHKMDRKLNFTNKSPDDDISSRQAQLTQPQPPIHQHPSMPSLTSQAPTPHVQLSAQQSSTQLPQTTVDGQTLVLASQTNSGQSNPESSNTPSGGMTRNPALKSVQPFDNDTVNSSSNNNSNNNNTTPANTANTNNIANIENNGNVSNTNQNYNSDATNNSISNGNPSSNNSEGGNKLVPLGDQLVSSNLPPLNERRITQARLVKKYGNSLLNSASSMSAGQMVQEMELNVANIPNVHDDLLTPTLLESPGLTPDAGMPGDVGDSLSAAAAVEAVTGVTPAGHQAGMSLGNQPPNVTASASDALNAAEMDISGVNDAEFGDMFKRRRVM</sequence>
<dbReference type="FunFam" id="1.10.10.10:FF:000027">
    <property type="entry name" value="Heat shock transcription factor 1"/>
    <property type="match status" value="1"/>
</dbReference>
<dbReference type="GO" id="GO:1900445">
    <property type="term" value="P:positive regulation of filamentous growth of a population of unicellular organisms in response to biotic stimulus"/>
    <property type="evidence" value="ECO:0007669"/>
    <property type="project" value="UniProtKB-ARBA"/>
</dbReference>
<keyword evidence="6" id="KW-0804">Transcription</keyword>
<feature type="compositionally biased region" description="Polar residues" evidence="11">
    <location>
        <begin position="1"/>
        <end position="10"/>
    </location>
</feature>
<dbReference type="PANTHER" id="PTHR45339">
    <property type="entry name" value="HYBRID SIGNAL TRANSDUCTION HISTIDINE KINASE J"/>
    <property type="match status" value="1"/>
</dbReference>
<organism evidence="13 14">
    <name type="scientific">Pichia membranifaciens NRRL Y-2026</name>
    <dbReference type="NCBI Taxonomy" id="763406"/>
    <lineage>
        <taxon>Eukaryota</taxon>
        <taxon>Fungi</taxon>
        <taxon>Dikarya</taxon>
        <taxon>Ascomycota</taxon>
        <taxon>Saccharomycotina</taxon>
        <taxon>Pichiomycetes</taxon>
        <taxon>Pichiales</taxon>
        <taxon>Pichiaceae</taxon>
        <taxon>Pichia</taxon>
    </lineage>
</organism>
<dbReference type="GO" id="GO:0043565">
    <property type="term" value="F:sequence-specific DNA binding"/>
    <property type="evidence" value="ECO:0007669"/>
    <property type="project" value="InterPro"/>
</dbReference>
<evidence type="ECO:0000256" key="9">
    <source>
        <dbReference type="ARBA" id="ARBA00084017"/>
    </source>
</evidence>
<dbReference type="Gene3D" id="3.40.50.2300">
    <property type="match status" value="1"/>
</dbReference>
<keyword evidence="7" id="KW-0539">Nucleus</keyword>
<dbReference type="GO" id="GO:0006950">
    <property type="term" value="P:response to stress"/>
    <property type="evidence" value="ECO:0007669"/>
    <property type="project" value="UniProtKB-ARBA"/>
</dbReference>
<dbReference type="Pfam" id="PF00447">
    <property type="entry name" value="HSF_DNA-bind"/>
    <property type="match status" value="1"/>
</dbReference>
<protein>
    <recommendedName>
        <fullName evidence="8">Heat shock transcription factor</fullName>
    </recommendedName>
    <alternativeName>
        <fullName evidence="9">Heat shock factor protein</fullName>
    </alternativeName>
</protein>
<feature type="region of interest" description="Disordered" evidence="11">
    <location>
        <begin position="1"/>
        <end position="34"/>
    </location>
</feature>
<dbReference type="RefSeq" id="XP_019017489.1">
    <property type="nucleotide sequence ID" value="XM_019161144.1"/>
</dbReference>
<feature type="compositionally biased region" description="Low complexity" evidence="11">
    <location>
        <begin position="626"/>
        <end position="664"/>
    </location>
</feature>
<dbReference type="InterPro" id="IPR036388">
    <property type="entry name" value="WH-like_DNA-bd_sf"/>
</dbReference>
<gene>
    <name evidence="13" type="ORF">PICMEDRAFT_16269</name>
</gene>
<dbReference type="GO" id="GO:0005634">
    <property type="term" value="C:nucleus"/>
    <property type="evidence" value="ECO:0007669"/>
    <property type="project" value="UniProtKB-SubCell"/>
</dbReference>
<keyword evidence="4" id="KW-0805">Transcription regulation</keyword>
<evidence type="ECO:0000256" key="11">
    <source>
        <dbReference type="SAM" id="MobiDB-lite"/>
    </source>
</evidence>
<dbReference type="SUPFAM" id="SSF46785">
    <property type="entry name" value="Winged helix' DNA-binding domain"/>
    <property type="match status" value="1"/>
</dbReference>
<feature type="compositionally biased region" description="Polar residues" evidence="11">
    <location>
        <begin position="309"/>
        <end position="333"/>
    </location>
</feature>
<dbReference type="AlphaFoldDB" id="A0A1E3NJX0"/>
<dbReference type="GO" id="GO:0003700">
    <property type="term" value="F:DNA-binding transcription factor activity"/>
    <property type="evidence" value="ECO:0007669"/>
    <property type="project" value="InterPro"/>
</dbReference>
<dbReference type="PRINTS" id="PR00056">
    <property type="entry name" value="HSFDOMAIN"/>
</dbReference>
<evidence type="ECO:0000313" key="14">
    <source>
        <dbReference type="Proteomes" id="UP000094455"/>
    </source>
</evidence>
<feature type="modified residue" description="4-aspartylphosphate" evidence="10">
    <location>
        <position position="455"/>
    </location>
</feature>
<evidence type="ECO:0000256" key="1">
    <source>
        <dbReference type="ARBA" id="ARBA00004123"/>
    </source>
</evidence>
<evidence type="ECO:0000256" key="7">
    <source>
        <dbReference type="ARBA" id="ARBA00023242"/>
    </source>
</evidence>
<evidence type="ECO:0000313" key="13">
    <source>
        <dbReference type="EMBL" id="ODQ46376.1"/>
    </source>
</evidence>
<evidence type="ECO:0000256" key="8">
    <source>
        <dbReference type="ARBA" id="ARBA00068818"/>
    </source>
</evidence>
<feature type="compositionally biased region" description="Basic and acidic residues" evidence="11">
    <location>
        <begin position="526"/>
        <end position="537"/>
    </location>
</feature>
<feature type="compositionally biased region" description="Polar residues" evidence="11">
    <location>
        <begin position="555"/>
        <end position="612"/>
    </location>
</feature>
<dbReference type="SMART" id="SM00415">
    <property type="entry name" value="HSF"/>
    <property type="match status" value="1"/>
</dbReference>
<evidence type="ECO:0000256" key="3">
    <source>
        <dbReference type="ARBA" id="ARBA00023012"/>
    </source>
</evidence>
<feature type="compositionally biased region" description="Low complexity" evidence="11">
    <location>
        <begin position="287"/>
        <end position="300"/>
    </location>
</feature>
<dbReference type="InterPro" id="IPR011006">
    <property type="entry name" value="CheY-like_superfamily"/>
</dbReference>
<keyword evidence="5" id="KW-0238">DNA-binding</keyword>
<feature type="region of interest" description="Disordered" evidence="11">
    <location>
        <begin position="526"/>
        <end position="706"/>
    </location>
</feature>
<evidence type="ECO:0000259" key="12">
    <source>
        <dbReference type="PROSITE" id="PS50110"/>
    </source>
</evidence>
<dbReference type="CDD" id="cd17546">
    <property type="entry name" value="REC_hyHK_CKI1_RcsC-like"/>
    <property type="match status" value="1"/>
</dbReference>
<evidence type="ECO:0000256" key="10">
    <source>
        <dbReference type="PROSITE-ProRule" id="PRU00169"/>
    </source>
</evidence>
<accession>A0A1E3NJX0</accession>
<dbReference type="PROSITE" id="PS50110">
    <property type="entry name" value="RESPONSE_REGULATORY"/>
    <property type="match status" value="1"/>
</dbReference>
<keyword evidence="3" id="KW-0902">Two-component regulatory system</keyword>
<evidence type="ECO:0000256" key="6">
    <source>
        <dbReference type="ARBA" id="ARBA00023163"/>
    </source>
</evidence>
<keyword evidence="2 10" id="KW-0597">Phosphoprotein</keyword>
<dbReference type="GO" id="GO:0036180">
    <property type="term" value="P:filamentous growth of a population of unicellular organisms in response to biotic stimulus"/>
    <property type="evidence" value="ECO:0007669"/>
    <property type="project" value="UniProtKB-ARBA"/>
</dbReference>
<keyword evidence="14" id="KW-1185">Reference proteome</keyword>
<feature type="compositionally biased region" description="Low complexity" evidence="11">
    <location>
        <begin position="675"/>
        <end position="692"/>
    </location>
</feature>
<dbReference type="STRING" id="763406.A0A1E3NJX0"/>
<dbReference type="EMBL" id="KV454003">
    <property type="protein sequence ID" value="ODQ46376.1"/>
    <property type="molecule type" value="Genomic_DNA"/>
</dbReference>
<dbReference type="Gene3D" id="1.10.10.10">
    <property type="entry name" value="Winged helix-like DNA-binding domain superfamily/Winged helix DNA-binding domain"/>
    <property type="match status" value="1"/>
</dbReference>
<dbReference type="Pfam" id="PF00072">
    <property type="entry name" value="Response_reg"/>
    <property type="match status" value="1"/>
</dbReference>
<dbReference type="InterPro" id="IPR036390">
    <property type="entry name" value="WH_DNA-bd_sf"/>
</dbReference>
<dbReference type="PANTHER" id="PTHR45339:SF1">
    <property type="entry name" value="HYBRID SIGNAL TRANSDUCTION HISTIDINE KINASE J"/>
    <property type="match status" value="1"/>
</dbReference>
<dbReference type="SMART" id="SM00448">
    <property type="entry name" value="REC"/>
    <property type="match status" value="1"/>
</dbReference>
<proteinExistence type="predicted"/>